<dbReference type="SUPFAM" id="SSF50978">
    <property type="entry name" value="WD40 repeat-like"/>
    <property type="match status" value="1"/>
</dbReference>
<keyword evidence="8" id="KW-1185">Reference proteome</keyword>
<dbReference type="Gene3D" id="2.130.10.10">
    <property type="entry name" value="YVTN repeat-like/Quinoprotein amine dehydrogenase"/>
    <property type="match status" value="1"/>
</dbReference>
<accession>A0AAE0I4P1</accession>
<evidence type="ECO:0000256" key="6">
    <source>
        <dbReference type="PROSITE-ProRule" id="PRU00221"/>
    </source>
</evidence>
<evidence type="ECO:0000256" key="2">
    <source>
        <dbReference type="ARBA" id="ARBA00022574"/>
    </source>
</evidence>
<reference evidence="7" key="1">
    <citation type="journal article" date="2023" name="Mol. Phylogenet. Evol.">
        <title>Genome-scale phylogeny and comparative genomics of the fungal order Sordariales.</title>
        <authorList>
            <person name="Hensen N."/>
            <person name="Bonometti L."/>
            <person name="Westerberg I."/>
            <person name="Brannstrom I.O."/>
            <person name="Guillou S."/>
            <person name="Cros-Aarteil S."/>
            <person name="Calhoun S."/>
            <person name="Haridas S."/>
            <person name="Kuo A."/>
            <person name="Mondo S."/>
            <person name="Pangilinan J."/>
            <person name="Riley R."/>
            <person name="LaButti K."/>
            <person name="Andreopoulos B."/>
            <person name="Lipzen A."/>
            <person name="Chen C."/>
            <person name="Yan M."/>
            <person name="Daum C."/>
            <person name="Ng V."/>
            <person name="Clum A."/>
            <person name="Steindorff A."/>
            <person name="Ohm R.A."/>
            <person name="Martin F."/>
            <person name="Silar P."/>
            <person name="Natvig D.O."/>
            <person name="Lalanne C."/>
            <person name="Gautier V."/>
            <person name="Ament-Velasquez S.L."/>
            <person name="Kruys A."/>
            <person name="Hutchinson M.I."/>
            <person name="Powell A.J."/>
            <person name="Barry K."/>
            <person name="Miller A.N."/>
            <person name="Grigoriev I.V."/>
            <person name="Debuchy R."/>
            <person name="Gladieux P."/>
            <person name="Hiltunen Thoren M."/>
            <person name="Johannesson H."/>
        </authorList>
    </citation>
    <scope>NUCLEOTIDE SEQUENCE</scope>
    <source>
        <strain evidence="7">CBS 118394</strain>
    </source>
</reference>
<dbReference type="SMART" id="SM00320">
    <property type="entry name" value="WD40"/>
    <property type="match status" value="3"/>
</dbReference>
<keyword evidence="5" id="KW-0804">Transcription</keyword>
<dbReference type="InterPro" id="IPR001680">
    <property type="entry name" value="WD40_rpt"/>
</dbReference>
<name>A0AAE0I4P1_9PEZI</name>
<dbReference type="Pfam" id="PF00400">
    <property type="entry name" value="WD40"/>
    <property type="match status" value="2"/>
</dbReference>
<sequence length="546" mass="60442">MAKTPAPDTSEWDLPRLRASFSMQDDWKNPVDDQAAQEFFDVKFYPYNPIDVSAVFAACSKKHVVVCRLHEKEKDKNPCEIIQVIRDDDGETTANCTCTWTKNPENNRPWLCIAGTDAKVKVYDIVDGTKVTTLVGHGGGINDLTTSPANPWIIASASDDTTVRIWSLETVHAKQPCVCILGGEGHMWDLLSVAFHDTGRHVLSAGHDQVINLWTIPELPNEHVDSPKVVHYPHFSTTEIHNNLVDCVAFFGDLILSRACHEDTIVLWRIEGFNSDNEPLGPLQAPTTYDPTKQTRSAFASTLPGTHPAQFTRLLQFATPDCTSQFFMRFRMFHAPGKHPILCFNNAKSKTLFWDMSRFSAYDRFMEELRDYAESPDPKALPPPDKPAWLQVKKNPAPKKTTVVGTSSSLRFGSTVNGGGGGNDGGDREVSTAALVSASPDPDSVAGLGGYNKRTLDEWAELYDITNSHRPIKPHRIAAMEGTFVGRQVAWSPEGDWCVVVGNFNRVLIYQRWPKDMKKEDSRSIKDPTPAMSVAASVAASVVEGA</sequence>
<evidence type="ECO:0000256" key="3">
    <source>
        <dbReference type="ARBA" id="ARBA00022737"/>
    </source>
</evidence>
<feature type="repeat" description="WD" evidence="6">
    <location>
        <begin position="183"/>
        <end position="216"/>
    </location>
</feature>
<keyword evidence="4" id="KW-0805">Transcription regulation</keyword>
<reference evidence="7" key="2">
    <citation type="submission" date="2023-06" db="EMBL/GenBank/DDBJ databases">
        <authorList>
            <consortium name="Lawrence Berkeley National Laboratory"/>
            <person name="Haridas S."/>
            <person name="Hensen N."/>
            <person name="Bonometti L."/>
            <person name="Westerberg I."/>
            <person name="Brannstrom I.O."/>
            <person name="Guillou S."/>
            <person name="Cros-Aarteil S."/>
            <person name="Calhoun S."/>
            <person name="Kuo A."/>
            <person name="Mondo S."/>
            <person name="Pangilinan J."/>
            <person name="Riley R."/>
            <person name="Labutti K."/>
            <person name="Andreopoulos B."/>
            <person name="Lipzen A."/>
            <person name="Chen C."/>
            <person name="Yanf M."/>
            <person name="Daum C."/>
            <person name="Ng V."/>
            <person name="Clum A."/>
            <person name="Steindorff A."/>
            <person name="Ohm R."/>
            <person name="Martin F."/>
            <person name="Silar P."/>
            <person name="Natvig D."/>
            <person name="Lalanne C."/>
            <person name="Gautier V."/>
            <person name="Ament-Velasquez S.L."/>
            <person name="Kruys A."/>
            <person name="Hutchinson M.I."/>
            <person name="Powell A.J."/>
            <person name="Barry K."/>
            <person name="Miller A.N."/>
            <person name="Grigoriev I.V."/>
            <person name="Debuchy R."/>
            <person name="Gladieux P."/>
            <person name="Thoren M.H."/>
            <person name="Johannesson H."/>
        </authorList>
    </citation>
    <scope>NUCLEOTIDE SEQUENCE</scope>
    <source>
        <strain evidence="7">CBS 118394</strain>
    </source>
</reference>
<evidence type="ECO:0000313" key="8">
    <source>
        <dbReference type="Proteomes" id="UP001283341"/>
    </source>
</evidence>
<dbReference type="PANTHER" id="PTHR10253">
    <property type="entry name" value="POLYCOMB PROTEIN"/>
    <property type="match status" value="1"/>
</dbReference>
<evidence type="ECO:0000256" key="4">
    <source>
        <dbReference type="ARBA" id="ARBA00023015"/>
    </source>
</evidence>
<evidence type="ECO:0000256" key="1">
    <source>
        <dbReference type="ARBA" id="ARBA00008075"/>
    </source>
</evidence>
<dbReference type="Proteomes" id="UP001283341">
    <property type="component" value="Unassembled WGS sequence"/>
</dbReference>
<gene>
    <name evidence="7" type="ORF">B0H66DRAFT_602933</name>
</gene>
<evidence type="ECO:0000313" key="7">
    <source>
        <dbReference type="EMBL" id="KAK3318340.1"/>
    </source>
</evidence>
<keyword evidence="2 6" id="KW-0853">WD repeat</keyword>
<dbReference type="AlphaFoldDB" id="A0AAE0I4P1"/>
<organism evidence="7 8">
    <name type="scientific">Apodospora peruviana</name>
    <dbReference type="NCBI Taxonomy" id="516989"/>
    <lineage>
        <taxon>Eukaryota</taxon>
        <taxon>Fungi</taxon>
        <taxon>Dikarya</taxon>
        <taxon>Ascomycota</taxon>
        <taxon>Pezizomycotina</taxon>
        <taxon>Sordariomycetes</taxon>
        <taxon>Sordariomycetidae</taxon>
        <taxon>Sordariales</taxon>
        <taxon>Lasiosphaeriaceae</taxon>
        <taxon>Apodospora</taxon>
    </lineage>
</organism>
<dbReference type="InterPro" id="IPR036322">
    <property type="entry name" value="WD40_repeat_dom_sf"/>
</dbReference>
<dbReference type="PROSITE" id="PS50082">
    <property type="entry name" value="WD_REPEATS_2"/>
    <property type="match status" value="2"/>
</dbReference>
<keyword evidence="3" id="KW-0677">Repeat</keyword>
<comment type="caution">
    <text evidence="7">The sequence shown here is derived from an EMBL/GenBank/DDBJ whole genome shotgun (WGS) entry which is preliminary data.</text>
</comment>
<evidence type="ECO:0000256" key="5">
    <source>
        <dbReference type="ARBA" id="ARBA00023163"/>
    </source>
</evidence>
<dbReference type="EMBL" id="JAUEDM010000004">
    <property type="protein sequence ID" value="KAK3318340.1"/>
    <property type="molecule type" value="Genomic_DNA"/>
</dbReference>
<protein>
    <submittedName>
        <fullName evidence="7">WD40-repeat-containing domain protein</fullName>
    </submittedName>
</protein>
<dbReference type="PROSITE" id="PS50294">
    <property type="entry name" value="WD_REPEATS_REGION"/>
    <property type="match status" value="2"/>
</dbReference>
<dbReference type="InterPro" id="IPR015943">
    <property type="entry name" value="WD40/YVTN_repeat-like_dom_sf"/>
</dbReference>
<dbReference type="InterPro" id="IPR051243">
    <property type="entry name" value="PcG_WD-repeat"/>
</dbReference>
<comment type="similarity">
    <text evidence="1">Belongs to the WD repeat ESC family.</text>
</comment>
<feature type="repeat" description="WD" evidence="6">
    <location>
        <begin position="134"/>
        <end position="170"/>
    </location>
</feature>
<proteinExistence type="inferred from homology"/>